<proteinExistence type="predicted"/>
<sequence>MLKTISPLISPELLKVLAEMDMEMKLFFPMLTFPPIRWDRR</sequence>
<reference evidence="1 2" key="1">
    <citation type="submission" date="2018-06" db="EMBL/GenBank/DDBJ databases">
        <authorList>
            <consortium name="Pathogen Informatics"/>
            <person name="Doyle S."/>
        </authorList>
    </citation>
    <scope>NUCLEOTIDE SEQUENCE [LARGE SCALE GENOMIC DNA]</scope>
    <source>
        <strain evidence="1 2">NCTC8622</strain>
    </source>
</reference>
<dbReference type="AlphaFoldDB" id="A0A376UH78"/>
<gene>
    <name evidence="1" type="primary">fucU_1</name>
    <name evidence="1" type="ORF">NCTC8622_07228</name>
</gene>
<name>A0A376UH78_ECOLX</name>
<dbReference type="GO" id="GO:0016853">
    <property type="term" value="F:isomerase activity"/>
    <property type="evidence" value="ECO:0007669"/>
    <property type="project" value="UniProtKB-KW"/>
</dbReference>
<keyword evidence="1" id="KW-0413">Isomerase</keyword>
<evidence type="ECO:0000313" key="2">
    <source>
        <dbReference type="Proteomes" id="UP000254079"/>
    </source>
</evidence>
<dbReference type="EMBL" id="UGCP01000002">
    <property type="protein sequence ID" value="STI88041.1"/>
    <property type="molecule type" value="Genomic_DNA"/>
</dbReference>
<accession>A0A376UH78</accession>
<evidence type="ECO:0000313" key="1">
    <source>
        <dbReference type="EMBL" id="STI88041.1"/>
    </source>
</evidence>
<organism evidence="1 2">
    <name type="scientific">Escherichia coli</name>
    <dbReference type="NCBI Taxonomy" id="562"/>
    <lineage>
        <taxon>Bacteria</taxon>
        <taxon>Pseudomonadati</taxon>
        <taxon>Pseudomonadota</taxon>
        <taxon>Gammaproteobacteria</taxon>
        <taxon>Enterobacterales</taxon>
        <taxon>Enterobacteriaceae</taxon>
        <taxon>Escherichia</taxon>
    </lineage>
</organism>
<dbReference type="EC" id="5.1.3.-" evidence="1"/>
<dbReference type="Proteomes" id="UP000254079">
    <property type="component" value="Unassembled WGS sequence"/>
</dbReference>
<protein>
    <submittedName>
        <fullName evidence="1">Putative fuscose transport/metabolism protein</fullName>
        <ecNumber evidence="1">5.1.3.-</ecNumber>
    </submittedName>
</protein>